<dbReference type="EMBL" id="MDLC01000012">
    <property type="protein sequence ID" value="ODS24224.1"/>
    <property type="molecule type" value="Genomic_DNA"/>
</dbReference>
<dbReference type="STRING" id="62101.AB835_04940"/>
<dbReference type="AlphaFoldDB" id="A0A1D2QRQ2"/>
<evidence type="ECO:0008006" key="4">
    <source>
        <dbReference type="Google" id="ProtNLM"/>
    </source>
</evidence>
<dbReference type="Proteomes" id="UP000242502">
    <property type="component" value="Unassembled WGS sequence"/>
</dbReference>
<evidence type="ECO:0000313" key="2">
    <source>
        <dbReference type="EMBL" id="ODS24224.1"/>
    </source>
</evidence>
<accession>A0A1D2QRQ2</accession>
<organism evidence="2 3">
    <name type="scientific">Candidatus Endobugula sertula</name>
    <name type="common">Bugula neritina bacterial symbiont</name>
    <dbReference type="NCBI Taxonomy" id="62101"/>
    <lineage>
        <taxon>Bacteria</taxon>
        <taxon>Pseudomonadati</taxon>
        <taxon>Pseudomonadota</taxon>
        <taxon>Gammaproteobacteria</taxon>
        <taxon>Cellvibrionales</taxon>
        <taxon>Cellvibrionaceae</taxon>
        <taxon>Candidatus Endobugula</taxon>
    </lineage>
</organism>
<sequence>MAFNKRSTDEFPDSWYCQFWAWFVLIPLVVVVIVSFYTISLAVIGADDRVVDNYYKEGRLINVRLDEDIKAAALNMVADIHFDQSLAELVIQLHNNTQTFPDELILELSHVAEQALDHRIVLRHIAKGRYQAELDKILEHRWYLRLKSVTSNEEVRANAPERSPSRLSDADPFAKYLSLTHHWRLRGKINFSQQSSVRLTSSL</sequence>
<evidence type="ECO:0000313" key="3">
    <source>
        <dbReference type="Proteomes" id="UP000242502"/>
    </source>
</evidence>
<feature type="transmembrane region" description="Helical" evidence="1">
    <location>
        <begin position="20"/>
        <end position="46"/>
    </location>
</feature>
<name>A0A1D2QRQ2_9GAMM</name>
<evidence type="ECO:0000256" key="1">
    <source>
        <dbReference type="SAM" id="Phobius"/>
    </source>
</evidence>
<proteinExistence type="predicted"/>
<comment type="caution">
    <text evidence="2">The sequence shown here is derived from an EMBL/GenBank/DDBJ whole genome shotgun (WGS) entry which is preliminary data.</text>
</comment>
<dbReference type="InterPro" id="IPR008620">
    <property type="entry name" value="FixH"/>
</dbReference>
<keyword evidence="1" id="KW-0472">Membrane</keyword>
<protein>
    <recommendedName>
        <fullName evidence="4">Nitrogen fixation protein FixH</fullName>
    </recommendedName>
</protein>
<keyword evidence="1" id="KW-0812">Transmembrane</keyword>
<keyword evidence="1" id="KW-1133">Transmembrane helix</keyword>
<gene>
    <name evidence="2" type="ORF">AB835_04940</name>
</gene>
<reference evidence="2 3" key="1">
    <citation type="journal article" date="2016" name="Appl. Environ. Microbiol.">
        <title>Lack of Overt Genome Reduction in the Bryostatin-Producing Bryozoan Symbiont "Candidatus Endobugula sertula".</title>
        <authorList>
            <person name="Miller I.J."/>
            <person name="Vanee N."/>
            <person name="Fong S.S."/>
            <person name="Lim-Fong G.E."/>
            <person name="Kwan J.C."/>
        </authorList>
    </citation>
    <scope>NUCLEOTIDE SEQUENCE [LARGE SCALE GENOMIC DNA]</scope>
    <source>
        <strain evidence="2">AB1-4</strain>
    </source>
</reference>
<dbReference type="Pfam" id="PF05751">
    <property type="entry name" value="FixH"/>
    <property type="match status" value="1"/>
</dbReference>